<dbReference type="Proteomes" id="UP000245657">
    <property type="component" value="Unassembled WGS sequence"/>
</dbReference>
<evidence type="ECO:0000256" key="4">
    <source>
        <dbReference type="ARBA" id="ARBA00022643"/>
    </source>
</evidence>
<evidence type="ECO:0000256" key="3">
    <source>
        <dbReference type="ARBA" id="ARBA00022630"/>
    </source>
</evidence>
<dbReference type="InterPro" id="IPR017896">
    <property type="entry name" value="4Fe4S_Fe-S-bd"/>
</dbReference>
<dbReference type="SUPFAM" id="SSF54862">
    <property type="entry name" value="4Fe-4S ferredoxins"/>
    <property type="match status" value="1"/>
</dbReference>
<dbReference type="Gene3D" id="3.40.109.10">
    <property type="entry name" value="NADH Oxidase"/>
    <property type="match status" value="1"/>
</dbReference>
<dbReference type="PROSITE" id="PS51379">
    <property type="entry name" value="4FE4S_FER_2"/>
    <property type="match status" value="2"/>
</dbReference>
<dbReference type="PANTHER" id="PTHR43673">
    <property type="entry name" value="NAD(P)H NITROREDUCTASE YDGI-RELATED"/>
    <property type="match status" value="1"/>
</dbReference>
<comment type="caution">
    <text evidence="7">The sequence shown here is derived from an EMBL/GenBank/DDBJ whole genome shotgun (WGS) entry which is preliminary data.</text>
</comment>
<name>A0A2V2NDY8_9EURY</name>
<accession>A0A2V2NDY8</accession>
<comment type="similarity">
    <text evidence="2">Belongs to the nitroreductase family.</text>
</comment>
<dbReference type="EMBL" id="QGMY01000002">
    <property type="protein sequence ID" value="PWR73811.1"/>
    <property type="molecule type" value="Genomic_DNA"/>
</dbReference>
<organism evidence="7 8">
    <name type="scientific">Methanospirillum lacunae</name>
    <dbReference type="NCBI Taxonomy" id="668570"/>
    <lineage>
        <taxon>Archaea</taxon>
        <taxon>Methanobacteriati</taxon>
        <taxon>Methanobacteriota</taxon>
        <taxon>Stenosarchaea group</taxon>
        <taxon>Methanomicrobia</taxon>
        <taxon>Methanomicrobiales</taxon>
        <taxon>Methanospirillaceae</taxon>
        <taxon>Methanospirillum</taxon>
    </lineage>
</organism>
<evidence type="ECO:0000256" key="5">
    <source>
        <dbReference type="ARBA" id="ARBA00023002"/>
    </source>
</evidence>
<dbReference type="GeneID" id="97549140"/>
<dbReference type="GO" id="GO:0016491">
    <property type="term" value="F:oxidoreductase activity"/>
    <property type="evidence" value="ECO:0007669"/>
    <property type="project" value="UniProtKB-KW"/>
</dbReference>
<keyword evidence="3" id="KW-0285">Flavoprotein</keyword>
<evidence type="ECO:0000313" key="7">
    <source>
        <dbReference type="EMBL" id="PWR73811.1"/>
    </source>
</evidence>
<dbReference type="PANTHER" id="PTHR43673:SF2">
    <property type="entry name" value="NITROREDUCTASE"/>
    <property type="match status" value="1"/>
</dbReference>
<evidence type="ECO:0000259" key="6">
    <source>
        <dbReference type="PROSITE" id="PS51379"/>
    </source>
</evidence>
<evidence type="ECO:0000313" key="8">
    <source>
        <dbReference type="Proteomes" id="UP000245657"/>
    </source>
</evidence>
<proteinExistence type="inferred from homology"/>
<dbReference type="AlphaFoldDB" id="A0A2V2NDY8"/>
<dbReference type="InterPro" id="IPR029479">
    <property type="entry name" value="Nitroreductase"/>
</dbReference>
<protein>
    <submittedName>
        <fullName evidence="7">Nitroreductase</fullName>
    </submittedName>
</protein>
<dbReference type="Pfam" id="PF13187">
    <property type="entry name" value="Fer4_9"/>
    <property type="match status" value="1"/>
</dbReference>
<dbReference type="InterPro" id="IPR017900">
    <property type="entry name" value="4Fe4S_Fe_S_CS"/>
</dbReference>
<dbReference type="PROSITE" id="PS00198">
    <property type="entry name" value="4FE4S_FER_1"/>
    <property type="match status" value="1"/>
</dbReference>
<keyword evidence="4" id="KW-0288">FMN</keyword>
<dbReference type="Pfam" id="PF00881">
    <property type="entry name" value="Nitroreductase"/>
    <property type="match status" value="1"/>
</dbReference>
<keyword evidence="8" id="KW-1185">Reference proteome</keyword>
<evidence type="ECO:0000256" key="2">
    <source>
        <dbReference type="ARBA" id="ARBA00007118"/>
    </source>
</evidence>
<reference evidence="7 8" key="1">
    <citation type="submission" date="2018-05" db="EMBL/GenBank/DDBJ databases">
        <title>Draft genome of Methanospirillum lacunae Ki8-1.</title>
        <authorList>
            <person name="Dueholm M.S."/>
            <person name="Nielsen P.H."/>
            <person name="Bakmann L.F."/>
            <person name="Otzen D.E."/>
        </authorList>
    </citation>
    <scope>NUCLEOTIDE SEQUENCE [LARGE SCALE GENOMIC DNA]</scope>
    <source>
        <strain evidence="7 8">Ki8-1</strain>
    </source>
</reference>
<dbReference type="CDD" id="cd02143">
    <property type="entry name" value="nitroreductase_FeS-like"/>
    <property type="match status" value="1"/>
</dbReference>
<dbReference type="Gene3D" id="3.30.70.20">
    <property type="match status" value="1"/>
</dbReference>
<evidence type="ECO:0000256" key="1">
    <source>
        <dbReference type="ARBA" id="ARBA00001917"/>
    </source>
</evidence>
<feature type="domain" description="4Fe-4S ferredoxin-type" evidence="6">
    <location>
        <begin position="1"/>
        <end position="30"/>
    </location>
</feature>
<dbReference type="RefSeq" id="WP_109967091.1">
    <property type="nucleotide sequence ID" value="NZ_CP176093.1"/>
</dbReference>
<comment type="cofactor">
    <cofactor evidence="1">
        <name>FMN</name>
        <dbReference type="ChEBI" id="CHEBI:58210"/>
    </cofactor>
</comment>
<keyword evidence="5" id="KW-0560">Oxidoreductase</keyword>
<gene>
    <name evidence="7" type="ORF">DK846_01180</name>
</gene>
<dbReference type="InterPro" id="IPR000415">
    <property type="entry name" value="Nitroreductase-like"/>
</dbReference>
<sequence>MAIIVQDKSCNRCGVCADICPMGIIHSSLDGEIPFVAESQAAWCVSCGQCSSFCPTGALTLEKDQGLTPEPAWNGNGLSPELLVSYLKSRRSIRNFKNEPVSRETIEALLDVARYAASGGNGQPVQWLIIHDPEKVQKVAKAVIDWMRTLVGSNHPLSKYIPILITGWENGLDPICRNAPHLLIPHIPEEIPIAHVDGIIALTHVDIAAPAFGVGTCWGGFVALASQESSEIRDIYALPAGRKPLYAMMFGYPKYRSASIPTRNKAVITWQ</sequence>
<dbReference type="SUPFAM" id="SSF55469">
    <property type="entry name" value="FMN-dependent nitroreductase-like"/>
    <property type="match status" value="1"/>
</dbReference>
<feature type="domain" description="4Fe-4S ferredoxin-type" evidence="6">
    <location>
        <begin position="35"/>
        <end position="64"/>
    </location>
</feature>
<dbReference type="OrthoDB" id="51316at2157"/>